<dbReference type="Pfam" id="PF07728">
    <property type="entry name" value="AAA_5"/>
    <property type="match status" value="1"/>
</dbReference>
<evidence type="ECO:0000259" key="1">
    <source>
        <dbReference type="SMART" id="SM00382"/>
    </source>
</evidence>
<dbReference type="InterPro" id="IPR050764">
    <property type="entry name" value="CbbQ/NirQ/NorQ/GpvN"/>
</dbReference>
<dbReference type="EMBL" id="CAEZWE010000118">
    <property type="protein sequence ID" value="CAB4667448.1"/>
    <property type="molecule type" value="Genomic_DNA"/>
</dbReference>
<dbReference type="AlphaFoldDB" id="A0A6J6M326"/>
<dbReference type="SUPFAM" id="SSF52540">
    <property type="entry name" value="P-loop containing nucleoside triphosphate hydrolases"/>
    <property type="match status" value="1"/>
</dbReference>
<sequence>MTFAPSTTQEVSAALAQHGYLADEGLSTAVFLSLSLGRPLFLEGEAGVGKTELAKTIARWYNTELIRLQCYEGIDVAQAVYDWDYSRQLLHLRATEATGEAARTDANSLEGQLYNERFLLKRALLRAIDFSGTVPPVLLIDEIDRADDEFEAYLLEVLSDFQITVPEVGTFTAPQPPIVILTSNRTRDVHDALKRRCLYHWVEHPGFDREVEIVRLRVPHVQETLARQVAGAVEALRGIKLYKPPGVAETIDWATALGRLGVTQIDETIIEQTLGTVLKYREDHSRVRDHGISHIVQQAFDRGLLHG</sequence>
<dbReference type="CDD" id="cd00009">
    <property type="entry name" value="AAA"/>
    <property type="match status" value="1"/>
</dbReference>
<accession>A0A6J6M326</accession>
<proteinExistence type="predicted"/>
<dbReference type="Gene3D" id="3.40.50.300">
    <property type="entry name" value="P-loop containing nucleotide triphosphate hydrolases"/>
    <property type="match status" value="1"/>
</dbReference>
<gene>
    <name evidence="2" type="ORF">UFOPK2169_01778</name>
</gene>
<dbReference type="InterPro" id="IPR011704">
    <property type="entry name" value="ATPase_dyneun-rel_AAA"/>
</dbReference>
<dbReference type="GO" id="GO:0016887">
    <property type="term" value="F:ATP hydrolysis activity"/>
    <property type="evidence" value="ECO:0007669"/>
    <property type="project" value="InterPro"/>
</dbReference>
<protein>
    <submittedName>
        <fullName evidence="2">Unannotated protein</fullName>
    </submittedName>
</protein>
<dbReference type="InterPro" id="IPR003593">
    <property type="entry name" value="AAA+_ATPase"/>
</dbReference>
<dbReference type="SMART" id="SM00382">
    <property type="entry name" value="AAA"/>
    <property type="match status" value="1"/>
</dbReference>
<dbReference type="InterPro" id="IPR027417">
    <property type="entry name" value="P-loop_NTPase"/>
</dbReference>
<organism evidence="2">
    <name type="scientific">freshwater metagenome</name>
    <dbReference type="NCBI Taxonomy" id="449393"/>
    <lineage>
        <taxon>unclassified sequences</taxon>
        <taxon>metagenomes</taxon>
        <taxon>ecological metagenomes</taxon>
    </lineage>
</organism>
<dbReference type="GO" id="GO:0005524">
    <property type="term" value="F:ATP binding"/>
    <property type="evidence" value="ECO:0007669"/>
    <property type="project" value="InterPro"/>
</dbReference>
<reference evidence="2" key="1">
    <citation type="submission" date="2020-05" db="EMBL/GenBank/DDBJ databases">
        <authorList>
            <person name="Chiriac C."/>
            <person name="Salcher M."/>
            <person name="Ghai R."/>
            <person name="Kavagutti S V."/>
        </authorList>
    </citation>
    <scope>NUCLEOTIDE SEQUENCE</scope>
</reference>
<feature type="domain" description="AAA+ ATPase" evidence="1">
    <location>
        <begin position="36"/>
        <end position="217"/>
    </location>
</feature>
<dbReference type="PANTHER" id="PTHR42759">
    <property type="entry name" value="MOXR FAMILY PROTEIN"/>
    <property type="match status" value="1"/>
</dbReference>
<name>A0A6J6M326_9ZZZZ</name>
<dbReference type="PANTHER" id="PTHR42759:SF1">
    <property type="entry name" value="MAGNESIUM-CHELATASE SUBUNIT CHLD"/>
    <property type="match status" value="1"/>
</dbReference>
<evidence type="ECO:0000313" key="2">
    <source>
        <dbReference type="EMBL" id="CAB4667448.1"/>
    </source>
</evidence>